<evidence type="ECO:0000256" key="2">
    <source>
        <dbReference type="SAM" id="Phobius"/>
    </source>
</evidence>
<dbReference type="Proteomes" id="UP000265140">
    <property type="component" value="Chromosome 20"/>
</dbReference>
<dbReference type="GeneTree" id="ENSGT00940000173371"/>
<dbReference type="Ensembl" id="ENSELUT00000091779.1">
    <property type="protein sequence ID" value="ENSELUP00000085219.1"/>
    <property type="gene ID" value="ENSELUG00000016420.3"/>
</dbReference>
<reference evidence="4" key="3">
    <citation type="submission" date="2025-09" db="UniProtKB">
        <authorList>
            <consortium name="Ensembl"/>
        </authorList>
    </citation>
    <scope>IDENTIFICATION</scope>
</reference>
<dbReference type="Gene3D" id="2.60.40.10">
    <property type="entry name" value="Immunoglobulins"/>
    <property type="match status" value="4"/>
</dbReference>
<evidence type="ECO:0000313" key="5">
    <source>
        <dbReference type="Proteomes" id="UP000265140"/>
    </source>
</evidence>
<feature type="domain" description="Ig-like" evidence="3">
    <location>
        <begin position="279"/>
        <end position="362"/>
    </location>
</feature>
<evidence type="ECO:0000259" key="3">
    <source>
        <dbReference type="PROSITE" id="PS50835"/>
    </source>
</evidence>
<dbReference type="PANTHER" id="PTHR46484">
    <property type="entry name" value="SI:CH211-171H4.5-RELATED"/>
    <property type="match status" value="1"/>
</dbReference>
<accession>A0AAY5K7R0</accession>
<feature type="compositionally biased region" description="Basic and acidic residues" evidence="1">
    <location>
        <begin position="551"/>
        <end position="571"/>
    </location>
</feature>
<reference evidence="4" key="2">
    <citation type="submission" date="2025-08" db="UniProtKB">
        <authorList>
            <consortium name="Ensembl"/>
        </authorList>
    </citation>
    <scope>IDENTIFICATION</scope>
</reference>
<proteinExistence type="predicted"/>
<evidence type="ECO:0000313" key="4">
    <source>
        <dbReference type="Ensembl" id="ENSELUP00000085219.1"/>
    </source>
</evidence>
<dbReference type="SMART" id="SM00409">
    <property type="entry name" value="IG"/>
    <property type="match status" value="3"/>
</dbReference>
<dbReference type="InterPro" id="IPR003599">
    <property type="entry name" value="Ig_sub"/>
</dbReference>
<reference evidence="4 5" key="1">
    <citation type="submission" date="2020-02" db="EMBL/GenBank/DDBJ databases">
        <title>Esox lucius (northern pike) genome, fEsoLuc1, primary haplotype.</title>
        <authorList>
            <person name="Myers G."/>
            <person name="Karagic N."/>
            <person name="Meyer A."/>
            <person name="Pippel M."/>
            <person name="Reichard M."/>
            <person name="Winkler S."/>
            <person name="Tracey A."/>
            <person name="Sims Y."/>
            <person name="Howe K."/>
            <person name="Rhie A."/>
            <person name="Formenti G."/>
            <person name="Durbin R."/>
            <person name="Fedrigo O."/>
            <person name="Jarvis E.D."/>
        </authorList>
    </citation>
    <scope>NUCLEOTIDE SEQUENCE [LARGE SCALE GENOMIC DNA]</scope>
</reference>
<keyword evidence="5" id="KW-1185">Reference proteome</keyword>
<keyword evidence="2" id="KW-1133">Transmembrane helix</keyword>
<feature type="compositionally biased region" description="Polar residues" evidence="1">
    <location>
        <begin position="587"/>
        <end position="596"/>
    </location>
</feature>
<feature type="domain" description="Ig-like" evidence="3">
    <location>
        <begin position="175"/>
        <end position="276"/>
    </location>
</feature>
<protein>
    <recommendedName>
        <fullName evidence="3">Ig-like domain-containing protein</fullName>
    </recommendedName>
</protein>
<organism evidence="4 5">
    <name type="scientific">Esox lucius</name>
    <name type="common">Northern pike</name>
    <dbReference type="NCBI Taxonomy" id="8010"/>
    <lineage>
        <taxon>Eukaryota</taxon>
        <taxon>Metazoa</taxon>
        <taxon>Chordata</taxon>
        <taxon>Craniata</taxon>
        <taxon>Vertebrata</taxon>
        <taxon>Euteleostomi</taxon>
        <taxon>Actinopterygii</taxon>
        <taxon>Neopterygii</taxon>
        <taxon>Teleostei</taxon>
        <taxon>Protacanthopterygii</taxon>
        <taxon>Esociformes</taxon>
        <taxon>Esocidae</taxon>
        <taxon>Esox</taxon>
    </lineage>
</organism>
<dbReference type="GeneID" id="105008515"/>
<dbReference type="AlphaFoldDB" id="A0AAY5K7R0"/>
<sequence>MCVLDIMKSIQLPSLLLFHQVILSSALSTELLSMCLGKMLLLRCTVIFACLWRDTHATSPIPSIPVEDVRALAGFCAVIPCSFTPPKSTFPRHREVVDVRLRHWTRHFFPLWTTAFSTQDRSASPLGDTAKGDCSVLIKEVTLDDSRVYDLSLKGREEKDWGRGRSVNLIVSKSPDPPVISSTGPVTDGQVVSLNCSTSYSCPSKAPTLQWQWETGTPVNHSEYREALAPKPHDQSLNVWSSLTFTASHRIKSKVKCEAVYPGDKKSFVLMELHVSFPPKDVLVHIHTFTVQEGANALLSCSCKADPPVSQYKWSYTQHGLTVNLPERTHTVRVFNVTRDMTVRCTAQNLIGRAESKPTSLNIKYKPVILPVSSSCVIEGLVVLCRCSVDSNPQSAVTWSVNESVPPYDYNTSVSLKNGTLTAQLRGHVHAPLRVVCFAINALGNDSQTLIHTEEGFFPWRVIRAVGISLVAFLFLLVLLFCCRRKRGKRRLTCRPSVHPEGMGIYQDRMPLYINCTEVTHIYTNGSYQLVYQNCTPCFVRTKQTRPIGRRGGERRGAERRGERGVERRGGEIPGGMADRELRDRQSPTTSDTNTETAIYLEIL</sequence>
<dbReference type="PROSITE" id="PS50835">
    <property type="entry name" value="IG_LIKE"/>
    <property type="match status" value="2"/>
</dbReference>
<dbReference type="RefSeq" id="XP_012986990.2">
    <property type="nucleotide sequence ID" value="XM_013131536.3"/>
</dbReference>
<dbReference type="InterPro" id="IPR013783">
    <property type="entry name" value="Ig-like_fold"/>
</dbReference>
<feature type="transmembrane region" description="Helical" evidence="2">
    <location>
        <begin position="462"/>
        <end position="482"/>
    </location>
</feature>
<dbReference type="InterPro" id="IPR007110">
    <property type="entry name" value="Ig-like_dom"/>
</dbReference>
<keyword evidence="2" id="KW-0472">Membrane</keyword>
<name>A0AAY5K7R0_ESOLU</name>
<dbReference type="SUPFAM" id="SSF48726">
    <property type="entry name" value="Immunoglobulin"/>
    <property type="match status" value="4"/>
</dbReference>
<evidence type="ECO:0000256" key="1">
    <source>
        <dbReference type="SAM" id="MobiDB-lite"/>
    </source>
</evidence>
<feature type="region of interest" description="Disordered" evidence="1">
    <location>
        <begin position="546"/>
        <end position="596"/>
    </location>
</feature>
<keyword evidence="2" id="KW-0812">Transmembrane</keyword>
<dbReference type="InterPro" id="IPR036179">
    <property type="entry name" value="Ig-like_dom_sf"/>
</dbReference>
<dbReference type="PANTHER" id="PTHR46484:SF3">
    <property type="entry name" value="MYELIN-ASSOCIATED GLYCOPROTEIN-LIKE"/>
    <property type="match status" value="1"/>
</dbReference>